<accession>A0A7G9B5J9</accession>
<sequence>MKPTELTSTGTEVLITVRGEQYFEEADPDATELMTEGVLFPTEEGLVLRYEESELTGMTGTTTTFEIKGRQVILTRSGSVNSQMVFEQGVQHTSLYETLYGELTVDISTSLLENRMSERGGTLEIRYSIAIEHSVTGRNCFYITVKEK</sequence>
<keyword evidence="2" id="KW-1185">Reference proteome</keyword>
<dbReference type="InterPro" id="IPR015231">
    <property type="entry name" value="DUF1934"/>
</dbReference>
<dbReference type="Gene3D" id="2.40.128.20">
    <property type="match status" value="1"/>
</dbReference>
<dbReference type="Proteomes" id="UP000515960">
    <property type="component" value="Chromosome"/>
</dbReference>
<dbReference type="RefSeq" id="WP_187333414.1">
    <property type="nucleotide sequence ID" value="NZ_CP060490.1"/>
</dbReference>
<reference evidence="1 2" key="1">
    <citation type="submission" date="2020-08" db="EMBL/GenBank/DDBJ databases">
        <authorList>
            <person name="Liu C."/>
            <person name="Sun Q."/>
        </authorList>
    </citation>
    <scope>NUCLEOTIDE SEQUENCE [LARGE SCALE GENOMIC DNA]</scope>
    <source>
        <strain evidence="1 2">NSJ-62</strain>
    </source>
</reference>
<evidence type="ECO:0000313" key="2">
    <source>
        <dbReference type="Proteomes" id="UP000515960"/>
    </source>
</evidence>
<dbReference type="AlphaFoldDB" id="A0A7G9B5J9"/>
<proteinExistence type="predicted"/>
<evidence type="ECO:0000313" key="1">
    <source>
        <dbReference type="EMBL" id="QNL44830.1"/>
    </source>
</evidence>
<dbReference type="KEGG" id="ohi:H8790_01895"/>
<name>A0A7G9B5J9_9FIRM</name>
<organism evidence="1 2">
    <name type="scientific">Oscillibacter hominis</name>
    <dbReference type="NCBI Taxonomy" id="2763056"/>
    <lineage>
        <taxon>Bacteria</taxon>
        <taxon>Bacillati</taxon>
        <taxon>Bacillota</taxon>
        <taxon>Clostridia</taxon>
        <taxon>Eubacteriales</taxon>
        <taxon>Oscillospiraceae</taxon>
        <taxon>Oscillibacter</taxon>
    </lineage>
</organism>
<dbReference type="Pfam" id="PF09148">
    <property type="entry name" value="DUF1934"/>
    <property type="match status" value="1"/>
</dbReference>
<gene>
    <name evidence="1" type="ORF">H8790_01895</name>
</gene>
<protein>
    <submittedName>
        <fullName evidence="1">DUF1934 domain-containing protein</fullName>
    </submittedName>
</protein>
<dbReference type="InterPro" id="IPR012674">
    <property type="entry name" value="Calycin"/>
</dbReference>
<dbReference type="SUPFAM" id="SSF50814">
    <property type="entry name" value="Lipocalins"/>
    <property type="match status" value="1"/>
</dbReference>
<dbReference type="EMBL" id="CP060490">
    <property type="protein sequence ID" value="QNL44830.1"/>
    <property type="molecule type" value="Genomic_DNA"/>
</dbReference>